<dbReference type="EMBL" id="UINC01022623">
    <property type="protein sequence ID" value="SVA92631.1"/>
    <property type="molecule type" value="Genomic_DNA"/>
</dbReference>
<gene>
    <name evidence="1" type="ORF">METZ01_LOCUS145485</name>
</gene>
<dbReference type="AlphaFoldDB" id="A0A381ZUK1"/>
<feature type="non-terminal residue" evidence="1">
    <location>
        <position position="43"/>
    </location>
</feature>
<feature type="non-terminal residue" evidence="1">
    <location>
        <position position="1"/>
    </location>
</feature>
<proteinExistence type="predicted"/>
<name>A0A381ZUK1_9ZZZZ</name>
<reference evidence="1" key="1">
    <citation type="submission" date="2018-05" db="EMBL/GenBank/DDBJ databases">
        <authorList>
            <person name="Lanie J.A."/>
            <person name="Ng W.-L."/>
            <person name="Kazmierczak K.M."/>
            <person name="Andrzejewski T.M."/>
            <person name="Davidsen T.M."/>
            <person name="Wayne K.J."/>
            <person name="Tettelin H."/>
            <person name="Glass J.I."/>
            <person name="Rusch D."/>
            <person name="Podicherti R."/>
            <person name="Tsui H.-C.T."/>
            <person name="Winkler M.E."/>
        </authorList>
    </citation>
    <scope>NUCLEOTIDE SEQUENCE</scope>
</reference>
<protein>
    <submittedName>
        <fullName evidence="1">Uncharacterized protein</fullName>
    </submittedName>
</protein>
<evidence type="ECO:0000313" key="1">
    <source>
        <dbReference type="EMBL" id="SVA92631.1"/>
    </source>
</evidence>
<organism evidence="1">
    <name type="scientific">marine metagenome</name>
    <dbReference type="NCBI Taxonomy" id="408172"/>
    <lineage>
        <taxon>unclassified sequences</taxon>
        <taxon>metagenomes</taxon>
        <taxon>ecological metagenomes</taxon>
    </lineage>
</organism>
<sequence>TLWIMSPPAKPEQWNISILQVVRFWPRKPGLRPPASIAHSLQT</sequence>
<accession>A0A381ZUK1</accession>